<dbReference type="Proteomes" id="UP001348492">
    <property type="component" value="Chromosome"/>
</dbReference>
<keyword evidence="2" id="KW-1185">Reference proteome</keyword>
<accession>A0ABZ2EWJ8</accession>
<dbReference type="EMBL" id="CP117523">
    <property type="protein sequence ID" value="WWD83810.1"/>
    <property type="molecule type" value="Genomic_DNA"/>
</dbReference>
<proteinExistence type="predicted"/>
<organism evidence="1 2">
    <name type="scientific">Terrisporobacter glycolicus ATCC 14880 = DSM 1288</name>
    <dbReference type="NCBI Taxonomy" id="1121315"/>
    <lineage>
        <taxon>Bacteria</taxon>
        <taxon>Bacillati</taxon>
        <taxon>Bacillota</taxon>
        <taxon>Clostridia</taxon>
        <taxon>Peptostreptococcales</taxon>
        <taxon>Peptostreptococcaceae</taxon>
        <taxon>Terrisporobacter</taxon>
    </lineage>
</organism>
<reference evidence="1 2" key="1">
    <citation type="journal article" date="2023" name="PLoS ONE">
        <title>Genome-based metabolic and phylogenomic analysis of three Terrisporobacter species.</title>
        <authorList>
            <person name="Boer T."/>
            <person name="Bengelsdorf F.R."/>
            <person name="Bomeke M."/>
            <person name="Daniel R."/>
            <person name="Poehlein A."/>
        </authorList>
    </citation>
    <scope>NUCLEOTIDE SEQUENCE [LARGE SCALE GENOMIC DNA]</scope>
    <source>
        <strain evidence="1 2">DSM 1288</strain>
    </source>
</reference>
<protein>
    <recommendedName>
        <fullName evidence="3">Lipoprotein</fullName>
    </recommendedName>
</protein>
<name>A0ABZ2EWJ8_9FIRM</name>
<evidence type="ECO:0000313" key="2">
    <source>
        <dbReference type="Proteomes" id="UP001348492"/>
    </source>
</evidence>
<gene>
    <name evidence="1" type="ORF">TEGL_22240</name>
</gene>
<dbReference type="PROSITE" id="PS51257">
    <property type="entry name" value="PROKAR_LIPOPROTEIN"/>
    <property type="match status" value="1"/>
</dbReference>
<sequence>MRKIIIVFTLLTCILTIGCSQQKEDKIESIKDVYFDVVQKIENNDVVKVETIKESLQEYNYEQDSGTCIYAFNDSNDNETLLIYYNSNEDKTVNKVSYSCKTESNLINLSYEGIDDANRFRISLQTNDINLSEEVCNIVDNKDSNMLNIYNDIAKNMATKNNMSLEDIEKNIGIKPDSHTYKNIYNNDVEVSRDIYEKGKESLTVDYIDSSKKNIGASYTKSEAEGNVLFTKNIFLEELLNDKGEKLSITIHEPVDSFSAQVKITNMFFK</sequence>
<evidence type="ECO:0000313" key="1">
    <source>
        <dbReference type="EMBL" id="WWD83810.1"/>
    </source>
</evidence>
<dbReference type="RefSeq" id="WP_018590719.1">
    <property type="nucleotide sequence ID" value="NZ_CP117523.1"/>
</dbReference>
<evidence type="ECO:0008006" key="3">
    <source>
        <dbReference type="Google" id="ProtNLM"/>
    </source>
</evidence>